<organism evidence="4 5">
    <name type="scientific">Pseudorhizobium pelagicum</name>
    <dbReference type="NCBI Taxonomy" id="1509405"/>
    <lineage>
        <taxon>Bacteria</taxon>
        <taxon>Pseudomonadati</taxon>
        <taxon>Pseudomonadota</taxon>
        <taxon>Alphaproteobacteria</taxon>
        <taxon>Hyphomicrobiales</taxon>
        <taxon>Rhizobiaceae</taxon>
        <taxon>Rhizobium/Agrobacterium group</taxon>
        <taxon>Pseudorhizobium</taxon>
    </lineage>
</organism>
<evidence type="ECO:0000256" key="1">
    <source>
        <dbReference type="ARBA" id="ARBA00023015"/>
    </source>
</evidence>
<dbReference type="InterPro" id="IPR018060">
    <property type="entry name" value="HTH_AraC"/>
</dbReference>
<dbReference type="InterPro" id="IPR009057">
    <property type="entry name" value="Homeodomain-like_sf"/>
</dbReference>
<sequence length="290" mass="32316">MGTLARRLAPNEGFTQSLHENVRFMRSDRPHGRHQVLYEPSIVIVLEGRKRGYVHDMIFQYDPQHYLVLTVPLPFSAETEASPDCPMLAVSVKLDMMVLTELVAMLHAEGLRPAEPPKGIASTPLSEALGDVTLRLLEALASPLEAKVLSSAIVRELYFRVLLDSPGGALSSAIAQNGQFGRISCVLKRIHADYAERLDVRQLSEEARMSPPAFHAHFKAVTHSSPIQYIKTIRLHQARLMLIRDNATSAAAEGRVGYQSTTQFSREFKRLFGRSPGEEAREMKVSLSLF</sequence>
<dbReference type="SUPFAM" id="SSF46689">
    <property type="entry name" value="Homeodomain-like"/>
    <property type="match status" value="2"/>
</dbReference>
<dbReference type="Pfam" id="PF06719">
    <property type="entry name" value="AraC_N"/>
    <property type="match status" value="1"/>
</dbReference>
<dbReference type="PANTHER" id="PTHR43436">
    <property type="entry name" value="ARAC-FAMILY TRANSCRIPTIONAL REGULATOR"/>
    <property type="match status" value="1"/>
</dbReference>
<dbReference type="Pfam" id="PF12833">
    <property type="entry name" value="HTH_18"/>
    <property type="match status" value="1"/>
</dbReference>
<keyword evidence="2" id="KW-0804">Transcription</keyword>
<dbReference type="InterPro" id="IPR009594">
    <property type="entry name" value="Tscrpt_reg_HTH_AraC_N"/>
</dbReference>
<comment type="caution">
    <text evidence="4">The sequence shown here is derived from an EMBL/GenBank/DDBJ whole genome shotgun (WGS) entry which is preliminary data.</text>
</comment>
<accession>A0A922NXG0</accession>
<evidence type="ECO:0000259" key="3">
    <source>
        <dbReference type="PROSITE" id="PS01124"/>
    </source>
</evidence>
<dbReference type="GO" id="GO:0043565">
    <property type="term" value="F:sequence-specific DNA binding"/>
    <property type="evidence" value="ECO:0007669"/>
    <property type="project" value="InterPro"/>
</dbReference>
<keyword evidence="5" id="KW-1185">Reference proteome</keyword>
<dbReference type="PROSITE" id="PS01124">
    <property type="entry name" value="HTH_ARAC_FAMILY_2"/>
    <property type="match status" value="1"/>
</dbReference>
<dbReference type="Proteomes" id="UP000052167">
    <property type="component" value="Unassembled WGS sequence"/>
</dbReference>
<dbReference type="GO" id="GO:0003700">
    <property type="term" value="F:DNA-binding transcription factor activity"/>
    <property type="evidence" value="ECO:0007669"/>
    <property type="project" value="InterPro"/>
</dbReference>
<evidence type="ECO:0000313" key="5">
    <source>
        <dbReference type="Proteomes" id="UP000052167"/>
    </source>
</evidence>
<gene>
    <name evidence="4" type="ORF">GV68_19950</name>
</gene>
<dbReference type="EMBL" id="JOKJ01000043">
    <property type="protein sequence ID" value="KEQ02814.1"/>
    <property type="molecule type" value="Genomic_DNA"/>
</dbReference>
<dbReference type="SMART" id="SM00342">
    <property type="entry name" value="HTH_ARAC"/>
    <property type="match status" value="1"/>
</dbReference>
<dbReference type="AlphaFoldDB" id="A0A922NXG0"/>
<evidence type="ECO:0000313" key="4">
    <source>
        <dbReference type="EMBL" id="KEQ02814.1"/>
    </source>
</evidence>
<feature type="domain" description="HTH araC/xylS-type" evidence="3">
    <location>
        <begin position="184"/>
        <end position="282"/>
    </location>
</feature>
<name>A0A922NXG0_9HYPH</name>
<dbReference type="PANTHER" id="PTHR43436:SF2">
    <property type="entry name" value="ARAC_XYLS FAMILY TRANSCRIPTIONAL REGULATOR"/>
    <property type="match status" value="1"/>
</dbReference>
<proteinExistence type="predicted"/>
<protein>
    <submittedName>
        <fullName evidence="4">AraC family transcriptional regulator</fullName>
    </submittedName>
</protein>
<dbReference type="Gene3D" id="1.10.10.60">
    <property type="entry name" value="Homeodomain-like"/>
    <property type="match status" value="2"/>
</dbReference>
<keyword evidence="1" id="KW-0805">Transcription regulation</keyword>
<evidence type="ECO:0000256" key="2">
    <source>
        <dbReference type="ARBA" id="ARBA00023163"/>
    </source>
</evidence>
<reference evidence="4 5" key="1">
    <citation type="submission" date="2014-06" db="EMBL/GenBank/DDBJ databases">
        <title>Rhizobium pelagicum/R2-400B4.</title>
        <authorList>
            <person name="Kimes N.E."/>
            <person name="Lopez-Perez M."/>
        </authorList>
    </citation>
    <scope>NUCLEOTIDE SEQUENCE [LARGE SCALE GENOMIC DNA]</scope>
    <source>
        <strain evidence="4 5">R2-400B4</strain>
    </source>
</reference>